<evidence type="ECO:0000256" key="2">
    <source>
        <dbReference type="ARBA" id="ARBA00022741"/>
    </source>
</evidence>
<evidence type="ECO:0000256" key="1">
    <source>
        <dbReference type="ARBA" id="ARBA00012552"/>
    </source>
</evidence>
<dbReference type="GO" id="GO:0003724">
    <property type="term" value="F:RNA helicase activity"/>
    <property type="evidence" value="ECO:0007669"/>
    <property type="project" value="UniProtKB-EC"/>
</dbReference>
<dbReference type="PANTHER" id="PTHR18934">
    <property type="entry name" value="ATP-DEPENDENT RNA HELICASE"/>
    <property type="match status" value="1"/>
</dbReference>
<keyword evidence="4" id="KW-0347">Helicase</keyword>
<sequence length="953" mass="103622">MGGPPSADAQAESKRLLEHQQMLQTSPSHERMRSVRASLPAAGKEKEVLQSLQRSLVLVISGATGCGKSTQVPQFILDDAIAQGAGSSTNIVVTQPRRISALGLAQRVAQERGETVGDVVGYSVKMDNKSSRRTRLLFCTTGILMRRLTAEPELDSISHIVLDEVHERSVEIDLLLLLLRDVVVRRAAAAASCPPGSSPPPPLRLVLMSATANAQLFADYMHSYLGNALAATNGTAKSLPHAQQSMISQLSIPGLTQPVRDLYLEDILERTGYQVGRTSKYAKSSNKGNPGKSHEAYLDPNTSYSQNTLTSLALVDEEQINYDLLAVLMTYIVKQQQEQGAAACMDGWQEGLQGLKKIRNDQVAAGGAVLVFLPGAPEIGKAARALSGHQPLQTAAGGPQQLRIVSLYGSLSSQDQAKVFNRPPPGVFKIVLATNVAETSITIDDVSFVVDTGRAKEMQHDADRGILRLQEQWVSQASAQQRRGRAGRVRPGLCFRMFSHRQFARMDPHTAPEMLRSPLESVCLTIRAMITTHRQARQQQLQQELAEQLGRRRSGKQQQQLQGLMQDDGSSSILQQDVRGVLRHCLSPPPSAAVEGALTLLRQIGALDVMEELTALGHHLTQMPMDPRVGKMLVYGAMLACLDPVLTIAAAMAHGRPVFMSPRPDERDEVELARVSLLQGAKAARSDHIALVAAFNGWARAVAKGGRSEGSAYAARFSLSESSLEAVAQGRGEYAATLEELGFLPYGCASSIRLQRGGGGKQGTGRDNYADWMELPVNSCAANARFLKAAVMAGFYPSVLRIQNPPPTYIKVEGGTVEAEASPAAIKFFDRTRGRAFMHPTSVNFSVGKFESSWLVYTQMTATSKLFVREGSMAPVYSMLLFGGELSMHLEKALITVDDWAVFSVPPHVGVYIKELRQVLDDVLEQKIQDPSYELSTNRAVALIMRLIEMDGF</sequence>
<proteinExistence type="inferred from homology"/>
<protein>
    <recommendedName>
        <fullName evidence="1">RNA helicase</fullName>
        <ecNumber evidence="1">3.6.4.13</ecNumber>
    </recommendedName>
</protein>
<keyword evidence="5" id="KW-0067">ATP-binding</keyword>
<dbReference type="GO" id="GO:0016787">
    <property type="term" value="F:hydrolase activity"/>
    <property type="evidence" value="ECO:0007669"/>
    <property type="project" value="UniProtKB-KW"/>
</dbReference>
<evidence type="ECO:0000256" key="7">
    <source>
        <dbReference type="ARBA" id="ARBA00060772"/>
    </source>
</evidence>
<dbReference type="InterPro" id="IPR027417">
    <property type="entry name" value="P-loop_NTPase"/>
</dbReference>
<dbReference type="InterPro" id="IPR011709">
    <property type="entry name" value="DEAD-box_helicase_OB_fold"/>
</dbReference>
<feature type="domain" description="Helicase ATP-binding" evidence="9">
    <location>
        <begin position="49"/>
        <end position="213"/>
    </location>
</feature>
<keyword evidence="6" id="KW-0694">RNA-binding</keyword>
<dbReference type="InterPro" id="IPR014001">
    <property type="entry name" value="Helicase_ATP-bd"/>
</dbReference>
<dbReference type="PANTHER" id="PTHR18934:SF145">
    <property type="entry name" value="ATP-DEPENDENT RNA HELICASE DHX57-RELATED"/>
    <property type="match status" value="1"/>
</dbReference>
<dbReference type="SMART" id="SM00490">
    <property type="entry name" value="HELICc"/>
    <property type="match status" value="1"/>
</dbReference>
<name>A0A7S3VGV8_DUNTE</name>
<dbReference type="InterPro" id="IPR007502">
    <property type="entry name" value="Helicase-assoc_dom"/>
</dbReference>
<dbReference type="SMART" id="SM00847">
    <property type="entry name" value="HA2"/>
    <property type="match status" value="1"/>
</dbReference>
<reference evidence="11" key="1">
    <citation type="submission" date="2021-01" db="EMBL/GenBank/DDBJ databases">
        <authorList>
            <person name="Corre E."/>
            <person name="Pelletier E."/>
            <person name="Niang G."/>
            <person name="Scheremetjew M."/>
            <person name="Finn R."/>
            <person name="Kale V."/>
            <person name="Holt S."/>
            <person name="Cochrane G."/>
            <person name="Meng A."/>
            <person name="Brown T."/>
            <person name="Cohen L."/>
        </authorList>
    </citation>
    <scope>NUCLEOTIDE SEQUENCE</scope>
    <source>
        <strain evidence="11">CCMP1320</strain>
    </source>
</reference>
<evidence type="ECO:0000256" key="5">
    <source>
        <dbReference type="ARBA" id="ARBA00022840"/>
    </source>
</evidence>
<feature type="region of interest" description="Disordered" evidence="8">
    <location>
        <begin position="279"/>
        <end position="300"/>
    </location>
</feature>
<feature type="domain" description="Helicase C-terminal" evidence="10">
    <location>
        <begin position="350"/>
        <end position="530"/>
    </location>
</feature>
<dbReference type="InterPro" id="IPR002464">
    <property type="entry name" value="DNA/RNA_helicase_DEAH_CS"/>
</dbReference>
<dbReference type="GO" id="GO:0003723">
    <property type="term" value="F:RNA binding"/>
    <property type="evidence" value="ECO:0007669"/>
    <property type="project" value="UniProtKB-KW"/>
</dbReference>
<evidence type="ECO:0000256" key="4">
    <source>
        <dbReference type="ARBA" id="ARBA00022806"/>
    </source>
</evidence>
<dbReference type="SMART" id="SM00487">
    <property type="entry name" value="DEXDc"/>
    <property type="match status" value="1"/>
</dbReference>
<evidence type="ECO:0000259" key="9">
    <source>
        <dbReference type="PROSITE" id="PS51192"/>
    </source>
</evidence>
<feature type="compositionally biased region" description="Low complexity" evidence="8">
    <location>
        <begin position="556"/>
        <end position="566"/>
    </location>
</feature>
<evidence type="ECO:0000313" key="11">
    <source>
        <dbReference type="EMBL" id="CAE0485636.1"/>
    </source>
</evidence>
<dbReference type="FunFam" id="3.40.50.300:FF:000526">
    <property type="entry name" value="DExH-box ATP-dependent RNA helicase DExH3"/>
    <property type="match status" value="1"/>
</dbReference>
<evidence type="ECO:0000256" key="8">
    <source>
        <dbReference type="SAM" id="MobiDB-lite"/>
    </source>
</evidence>
<dbReference type="CDD" id="cd17917">
    <property type="entry name" value="DEXHc_RHA-like"/>
    <property type="match status" value="1"/>
</dbReference>
<dbReference type="InterPro" id="IPR048333">
    <property type="entry name" value="HA2_WH"/>
</dbReference>
<dbReference type="EMBL" id="HBIP01001604">
    <property type="protein sequence ID" value="CAE0485636.1"/>
    <property type="molecule type" value="Transcribed_RNA"/>
</dbReference>
<evidence type="ECO:0000256" key="3">
    <source>
        <dbReference type="ARBA" id="ARBA00022801"/>
    </source>
</evidence>
<organism evidence="11">
    <name type="scientific">Dunaliella tertiolecta</name>
    <name type="common">Green alga</name>
    <dbReference type="NCBI Taxonomy" id="3047"/>
    <lineage>
        <taxon>Eukaryota</taxon>
        <taxon>Viridiplantae</taxon>
        <taxon>Chlorophyta</taxon>
        <taxon>core chlorophytes</taxon>
        <taxon>Chlorophyceae</taxon>
        <taxon>CS clade</taxon>
        <taxon>Chlamydomonadales</taxon>
        <taxon>Dunaliellaceae</taxon>
        <taxon>Dunaliella</taxon>
    </lineage>
</organism>
<feature type="region of interest" description="Disordered" evidence="8">
    <location>
        <begin position="550"/>
        <end position="569"/>
    </location>
</feature>
<evidence type="ECO:0000256" key="6">
    <source>
        <dbReference type="ARBA" id="ARBA00022884"/>
    </source>
</evidence>
<dbReference type="EC" id="3.6.4.13" evidence="1"/>
<dbReference type="Pfam" id="PF21010">
    <property type="entry name" value="HA2_C"/>
    <property type="match status" value="1"/>
</dbReference>
<dbReference type="InterPro" id="IPR011545">
    <property type="entry name" value="DEAD/DEAH_box_helicase_dom"/>
</dbReference>
<dbReference type="InterPro" id="IPR001650">
    <property type="entry name" value="Helicase_C-like"/>
</dbReference>
<dbReference type="SUPFAM" id="SSF52540">
    <property type="entry name" value="P-loop containing nucleoside triphosphate hydrolases"/>
    <property type="match status" value="1"/>
</dbReference>
<comment type="similarity">
    <text evidence="7">Belongs to the DExH box helicase family.</text>
</comment>
<dbReference type="Pfam" id="PF00270">
    <property type="entry name" value="DEAD"/>
    <property type="match status" value="1"/>
</dbReference>
<dbReference type="Pfam" id="PF04408">
    <property type="entry name" value="WHD_HA2"/>
    <property type="match status" value="1"/>
</dbReference>
<dbReference type="Pfam" id="PF07717">
    <property type="entry name" value="OB_NTP_bind"/>
    <property type="match status" value="1"/>
</dbReference>
<dbReference type="GO" id="GO:0005524">
    <property type="term" value="F:ATP binding"/>
    <property type="evidence" value="ECO:0007669"/>
    <property type="project" value="UniProtKB-KW"/>
</dbReference>
<dbReference type="Gene3D" id="3.40.50.300">
    <property type="entry name" value="P-loop containing nucleotide triphosphate hydrolases"/>
    <property type="match status" value="2"/>
</dbReference>
<dbReference type="PROSITE" id="PS00690">
    <property type="entry name" value="DEAH_ATP_HELICASE"/>
    <property type="match status" value="1"/>
</dbReference>
<dbReference type="PROSITE" id="PS51194">
    <property type="entry name" value="HELICASE_CTER"/>
    <property type="match status" value="1"/>
</dbReference>
<keyword evidence="3" id="KW-0378">Hydrolase</keyword>
<dbReference type="Pfam" id="PF00271">
    <property type="entry name" value="Helicase_C"/>
    <property type="match status" value="1"/>
</dbReference>
<dbReference type="Pfam" id="PF26026">
    <property type="entry name" value="RNA_hel_CTD"/>
    <property type="match status" value="1"/>
</dbReference>
<dbReference type="PROSITE" id="PS51192">
    <property type="entry name" value="HELICASE_ATP_BIND_1"/>
    <property type="match status" value="1"/>
</dbReference>
<gene>
    <name evidence="11" type="ORF">DTER00134_LOCUS675</name>
</gene>
<keyword evidence="2" id="KW-0547">Nucleotide-binding</keyword>
<dbReference type="CDD" id="cd18791">
    <property type="entry name" value="SF2_C_RHA"/>
    <property type="match status" value="1"/>
</dbReference>
<dbReference type="Gene3D" id="1.20.120.1080">
    <property type="match status" value="1"/>
</dbReference>
<evidence type="ECO:0000259" key="10">
    <source>
        <dbReference type="PROSITE" id="PS51194"/>
    </source>
</evidence>
<dbReference type="AlphaFoldDB" id="A0A7S3VGV8"/>
<accession>A0A7S3VGV8</accession>
<dbReference type="InterPro" id="IPR059023">
    <property type="entry name" value="RNA_hel_CTD"/>
</dbReference>